<dbReference type="Pfam" id="PF05648">
    <property type="entry name" value="PEX11"/>
    <property type="match status" value="1"/>
</dbReference>
<dbReference type="PANTHER" id="PTHR12652">
    <property type="entry name" value="PEROXISOMAL BIOGENESIS FACTOR 11"/>
    <property type="match status" value="1"/>
</dbReference>
<keyword evidence="3" id="KW-0576">Peroxisome</keyword>
<keyword evidence="2" id="KW-0472">Membrane</keyword>
<evidence type="ECO:0000256" key="5">
    <source>
        <dbReference type="SAM" id="MobiDB-lite"/>
    </source>
</evidence>
<dbReference type="VEuPathDB" id="FungiDB:EMCG_06171"/>
<dbReference type="AlphaFoldDB" id="A0A0G2ICZ5"/>
<feature type="compositionally biased region" description="Polar residues" evidence="5">
    <location>
        <begin position="1"/>
        <end position="10"/>
    </location>
</feature>
<keyword evidence="1" id="KW-0962">Peroxisome biogenesis</keyword>
<gene>
    <name evidence="6" type="ORF">EMCG_06171</name>
</gene>
<evidence type="ECO:0008006" key="8">
    <source>
        <dbReference type="Google" id="ProtNLM"/>
    </source>
</evidence>
<dbReference type="GO" id="GO:0016559">
    <property type="term" value="P:peroxisome fission"/>
    <property type="evidence" value="ECO:0007669"/>
    <property type="project" value="InterPro"/>
</dbReference>
<comment type="subcellular location">
    <subcellularLocation>
        <location evidence="4">Peroxisome membrane</location>
    </subcellularLocation>
</comment>
<feature type="compositionally biased region" description="Pro residues" evidence="5">
    <location>
        <begin position="19"/>
        <end position="28"/>
    </location>
</feature>
<organism evidence="6 7">
    <name type="scientific">[Emmonsia] crescens</name>
    <dbReference type="NCBI Taxonomy" id="73230"/>
    <lineage>
        <taxon>Eukaryota</taxon>
        <taxon>Fungi</taxon>
        <taxon>Dikarya</taxon>
        <taxon>Ascomycota</taxon>
        <taxon>Pezizomycotina</taxon>
        <taxon>Eurotiomycetes</taxon>
        <taxon>Eurotiomycetidae</taxon>
        <taxon>Onygenales</taxon>
        <taxon>Ajellomycetaceae</taxon>
        <taxon>Emergomyces</taxon>
    </lineage>
</organism>
<evidence type="ECO:0000313" key="6">
    <source>
        <dbReference type="EMBL" id="KKZ68160.1"/>
    </source>
</evidence>
<name>A0A0G2ICZ5_9EURO</name>
<proteinExistence type="predicted"/>
<dbReference type="Proteomes" id="UP000034164">
    <property type="component" value="Unassembled WGS sequence"/>
</dbReference>
<dbReference type="PANTHER" id="PTHR12652:SF25">
    <property type="entry name" value="MICROBODY (PEROXISOME) PROLIFERATION PROTEIN PEROXIN 11C (EUROFUNG)"/>
    <property type="match status" value="1"/>
</dbReference>
<evidence type="ECO:0000256" key="3">
    <source>
        <dbReference type="ARBA" id="ARBA00023140"/>
    </source>
</evidence>
<dbReference type="EMBL" id="LCZI01000144">
    <property type="protein sequence ID" value="KKZ68160.1"/>
    <property type="molecule type" value="Genomic_DNA"/>
</dbReference>
<dbReference type="InterPro" id="IPR008733">
    <property type="entry name" value="PEX11"/>
</dbReference>
<comment type="caution">
    <text evidence="6">The sequence shown here is derived from an EMBL/GenBank/DDBJ whole genome shotgun (WGS) entry which is preliminary data.</text>
</comment>
<dbReference type="OrthoDB" id="10005898at2759"/>
<evidence type="ECO:0000256" key="4">
    <source>
        <dbReference type="ARBA" id="ARBA00046271"/>
    </source>
</evidence>
<evidence type="ECO:0000256" key="2">
    <source>
        <dbReference type="ARBA" id="ARBA00023136"/>
    </source>
</evidence>
<evidence type="ECO:0000256" key="1">
    <source>
        <dbReference type="ARBA" id="ARBA00022593"/>
    </source>
</evidence>
<accession>A0A0G2ICZ5</accession>
<evidence type="ECO:0000313" key="7">
    <source>
        <dbReference type="Proteomes" id="UP000034164"/>
    </source>
</evidence>
<sequence>MAQLSETSTRPADAKAPPEAAPINPPAPGAGKSNNTSSGNPRLNCSCTAAKTALLKSDVMIRRLDQFTSTAYGQERLLAMIQYNSQILHYLLRSPPLRSISARLRSILIPSAAAAASVSKPSQPPTPKAIPALLALSSLMSETRTTLRLFGLLSLWRWGSATLKAPPADPILRTIAYAQVTVNVLYQILENVAHLASKGVLERRLVERWGSVGKWYVWSTRAWLGHVLLEFLRVWREYVISRERRGRGGKVERGEGEGEGDEEDSARRAEVRGWKKSLVNSLAWLPLCVHWSFEDGVGVPDRLVGVLSMAAGAWGVYDMWSATARVV</sequence>
<dbReference type="GO" id="GO:0005778">
    <property type="term" value="C:peroxisomal membrane"/>
    <property type="evidence" value="ECO:0007669"/>
    <property type="project" value="UniProtKB-SubCell"/>
</dbReference>
<feature type="region of interest" description="Disordered" evidence="5">
    <location>
        <begin position="1"/>
        <end position="40"/>
    </location>
</feature>
<protein>
    <recommendedName>
        <fullName evidence="8">Peroxin-11C</fullName>
    </recommendedName>
</protein>
<reference evidence="7" key="1">
    <citation type="journal article" date="2015" name="PLoS Genet.">
        <title>The dynamic genome and transcriptome of the human fungal pathogen Blastomyces and close relative Emmonsia.</title>
        <authorList>
            <person name="Munoz J.F."/>
            <person name="Gauthier G.M."/>
            <person name="Desjardins C.A."/>
            <person name="Gallo J.E."/>
            <person name="Holder J."/>
            <person name="Sullivan T.D."/>
            <person name="Marty A.J."/>
            <person name="Carmen J.C."/>
            <person name="Chen Z."/>
            <person name="Ding L."/>
            <person name="Gujja S."/>
            <person name="Magrini V."/>
            <person name="Misas E."/>
            <person name="Mitreva M."/>
            <person name="Priest M."/>
            <person name="Saif S."/>
            <person name="Whiston E.A."/>
            <person name="Young S."/>
            <person name="Zeng Q."/>
            <person name="Goldman W.E."/>
            <person name="Mardis E.R."/>
            <person name="Taylor J.W."/>
            <person name="McEwen J.G."/>
            <person name="Clay O.K."/>
            <person name="Klein B.S."/>
            <person name="Cuomo C.A."/>
        </authorList>
    </citation>
    <scope>NUCLEOTIDE SEQUENCE [LARGE SCALE GENOMIC DNA]</scope>
    <source>
        <strain evidence="7">UAMH 3008</strain>
    </source>
</reference>